<protein>
    <submittedName>
        <fullName evidence="2">Uncharacterized protein</fullName>
    </submittedName>
</protein>
<gene>
    <name evidence="2" type="ORF">Sjap_007506</name>
</gene>
<proteinExistence type="predicted"/>
<evidence type="ECO:0000313" key="2">
    <source>
        <dbReference type="EMBL" id="KAK9136912.1"/>
    </source>
</evidence>
<comment type="caution">
    <text evidence="2">The sequence shown here is derived from an EMBL/GenBank/DDBJ whole genome shotgun (WGS) entry which is preliminary data.</text>
</comment>
<dbReference type="EMBL" id="JBBNAE010000003">
    <property type="protein sequence ID" value="KAK9136912.1"/>
    <property type="molecule type" value="Genomic_DNA"/>
</dbReference>
<dbReference type="AlphaFoldDB" id="A0AAP0PAH7"/>
<reference evidence="2 3" key="1">
    <citation type="submission" date="2024-01" db="EMBL/GenBank/DDBJ databases">
        <title>Genome assemblies of Stephania.</title>
        <authorList>
            <person name="Yang L."/>
        </authorList>
    </citation>
    <scope>NUCLEOTIDE SEQUENCE [LARGE SCALE GENOMIC DNA]</scope>
    <source>
        <strain evidence="2">QJT</strain>
        <tissue evidence="2">Leaf</tissue>
    </source>
</reference>
<keyword evidence="3" id="KW-1185">Reference proteome</keyword>
<organism evidence="2 3">
    <name type="scientific">Stephania japonica</name>
    <dbReference type="NCBI Taxonomy" id="461633"/>
    <lineage>
        <taxon>Eukaryota</taxon>
        <taxon>Viridiplantae</taxon>
        <taxon>Streptophyta</taxon>
        <taxon>Embryophyta</taxon>
        <taxon>Tracheophyta</taxon>
        <taxon>Spermatophyta</taxon>
        <taxon>Magnoliopsida</taxon>
        <taxon>Ranunculales</taxon>
        <taxon>Menispermaceae</taxon>
        <taxon>Menispermoideae</taxon>
        <taxon>Cissampelideae</taxon>
        <taxon>Stephania</taxon>
    </lineage>
</organism>
<sequence length="63" mass="6850">MADSSLALAVAPHSSHPLSSELTDLKKSLNTEVGQLRLVSSNEYWILIIPSALPAVNFLKLFD</sequence>
<name>A0AAP0PAH7_9MAGN</name>
<dbReference type="Proteomes" id="UP001417504">
    <property type="component" value="Unassembled WGS sequence"/>
</dbReference>
<evidence type="ECO:0000313" key="3">
    <source>
        <dbReference type="Proteomes" id="UP001417504"/>
    </source>
</evidence>
<evidence type="ECO:0000256" key="1">
    <source>
        <dbReference type="SAM" id="MobiDB-lite"/>
    </source>
</evidence>
<accession>A0AAP0PAH7</accession>
<feature type="region of interest" description="Disordered" evidence="1">
    <location>
        <begin position="1"/>
        <end position="20"/>
    </location>
</feature>